<feature type="chain" id="PRO_5046973861" description="Secreted protein" evidence="2">
    <location>
        <begin position="21"/>
        <end position="242"/>
    </location>
</feature>
<evidence type="ECO:0000313" key="4">
    <source>
        <dbReference type="Proteomes" id="UP001472677"/>
    </source>
</evidence>
<proteinExistence type="predicted"/>
<organism evidence="3 4">
    <name type="scientific">Hibiscus sabdariffa</name>
    <name type="common">roselle</name>
    <dbReference type="NCBI Taxonomy" id="183260"/>
    <lineage>
        <taxon>Eukaryota</taxon>
        <taxon>Viridiplantae</taxon>
        <taxon>Streptophyta</taxon>
        <taxon>Embryophyta</taxon>
        <taxon>Tracheophyta</taxon>
        <taxon>Spermatophyta</taxon>
        <taxon>Magnoliopsida</taxon>
        <taxon>eudicotyledons</taxon>
        <taxon>Gunneridae</taxon>
        <taxon>Pentapetalae</taxon>
        <taxon>rosids</taxon>
        <taxon>malvids</taxon>
        <taxon>Malvales</taxon>
        <taxon>Malvaceae</taxon>
        <taxon>Malvoideae</taxon>
        <taxon>Hibiscus</taxon>
    </lineage>
</organism>
<keyword evidence="4" id="KW-1185">Reference proteome</keyword>
<evidence type="ECO:0000256" key="2">
    <source>
        <dbReference type="SAM" id="SignalP"/>
    </source>
</evidence>
<protein>
    <recommendedName>
        <fullName evidence="5">Secreted protein</fullName>
    </recommendedName>
</protein>
<keyword evidence="2" id="KW-0732">Signal</keyword>
<sequence>MVNYLAIALLILFQAATTSSHPSPIEASPWCAPESKPVAAHKNRLSTPAAAASHHHSSWTCPAHPRAANPRDMHHEGRRRGLVLQRSRSSNPTPHGPFNGPLTLNPLLHRCNAGPQPNIPAEALLGSKRLPLFVLCPPLTLVPAFMRKDLLCLHHIHHMLVRHPLMACNMPRNPLRKILPRAPCLVQCLILQSDIDEVGRTQCRAKKPCMATYNFLAMRRLRALPIFATENFRFASSSMILC</sequence>
<reference evidence="3 4" key="1">
    <citation type="journal article" date="2024" name="G3 (Bethesda)">
        <title>Genome assembly of Hibiscus sabdariffa L. provides insights into metabolisms of medicinal natural products.</title>
        <authorList>
            <person name="Kim T."/>
        </authorList>
    </citation>
    <scope>NUCLEOTIDE SEQUENCE [LARGE SCALE GENOMIC DNA]</scope>
    <source>
        <strain evidence="3">TK-2024</strain>
        <tissue evidence="3">Old leaves</tissue>
    </source>
</reference>
<evidence type="ECO:0000313" key="3">
    <source>
        <dbReference type="EMBL" id="KAK8528304.1"/>
    </source>
</evidence>
<name>A0ABR2D2L0_9ROSI</name>
<feature type="signal peptide" evidence="2">
    <location>
        <begin position="1"/>
        <end position="20"/>
    </location>
</feature>
<feature type="region of interest" description="Disordered" evidence="1">
    <location>
        <begin position="38"/>
        <end position="99"/>
    </location>
</feature>
<dbReference type="Proteomes" id="UP001472677">
    <property type="component" value="Unassembled WGS sequence"/>
</dbReference>
<evidence type="ECO:0008006" key="5">
    <source>
        <dbReference type="Google" id="ProtNLM"/>
    </source>
</evidence>
<gene>
    <name evidence="3" type="ORF">V6N12_074835</name>
</gene>
<comment type="caution">
    <text evidence="3">The sequence shown here is derived from an EMBL/GenBank/DDBJ whole genome shotgun (WGS) entry which is preliminary data.</text>
</comment>
<evidence type="ECO:0000256" key="1">
    <source>
        <dbReference type="SAM" id="MobiDB-lite"/>
    </source>
</evidence>
<accession>A0ABR2D2L0</accession>
<dbReference type="EMBL" id="JBBPBM010000037">
    <property type="protein sequence ID" value="KAK8528304.1"/>
    <property type="molecule type" value="Genomic_DNA"/>
</dbReference>